<feature type="transmembrane region" description="Helical" evidence="1">
    <location>
        <begin position="107"/>
        <end position="128"/>
    </location>
</feature>
<feature type="transmembrane region" description="Helical" evidence="1">
    <location>
        <begin position="44"/>
        <end position="68"/>
    </location>
</feature>
<keyword evidence="1" id="KW-1133">Transmembrane helix</keyword>
<feature type="transmembrane region" description="Helical" evidence="1">
    <location>
        <begin position="74"/>
        <end position="95"/>
    </location>
</feature>
<feature type="transmembrane region" description="Helical" evidence="1">
    <location>
        <begin position="140"/>
        <end position="160"/>
    </location>
</feature>
<keyword evidence="3" id="KW-1185">Reference proteome</keyword>
<feature type="transmembrane region" description="Helical" evidence="1">
    <location>
        <begin position="675"/>
        <end position="696"/>
    </location>
</feature>
<feature type="transmembrane region" description="Helical" evidence="1">
    <location>
        <begin position="647"/>
        <end position="669"/>
    </location>
</feature>
<evidence type="ECO:0000256" key="1">
    <source>
        <dbReference type="SAM" id="Phobius"/>
    </source>
</evidence>
<dbReference type="SUPFAM" id="SSF53335">
    <property type="entry name" value="S-adenosyl-L-methionine-dependent methyltransferases"/>
    <property type="match status" value="1"/>
</dbReference>
<dbReference type="EMBL" id="FQUS01000026">
    <property type="protein sequence ID" value="SHG37891.1"/>
    <property type="molecule type" value="Genomic_DNA"/>
</dbReference>
<evidence type="ECO:0000313" key="2">
    <source>
        <dbReference type="EMBL" id="SHG37891.1"/>
    </source>
</evidence>
<feature type="transmembrane region" description="Helical" evidence="1">
    <location>
        <begin position="172"/>
        <end position="193"/>
    </location>
</feature>
<feature type="transmembrane region" description="Helical" evidence="1">
    <location>
        <begin position="708"/>
        <end position="730"/>
    </location>
</feature>
<protein>
    <recommendedName>
        <fullName evidence="4">Spermine/spermidine synthase</fullName>
    </recommendedName>
</protein>
<feature type="transmembrane region" description="Helical" evidence="1">
    <location>
        <begin position="742"/>
        <end position="763"/>
    </location>
</feature>
<feature type="transmembrane region" description="Helical" evidence="1">
    <location>
        <begin position="199"/>
        <end position="218"/>
    </location>
</feature>
<feature type="transmembrane region" description="Helical" evidence="1">
    <location>
        <begin position="609"/>
        <end position="626"/>
    </location>
</feature>
<evidence type="ECO:0000313" key="3">
    <source>
        <dbReference type="Proteomes" id="UP000184041"/>
    </source>
</evidence>
<feature type="transmembrane region" description="Helical" evidence="1">
    <location>
        <begin position="804"/>
        <end position="823"/>
    </location>
</feature>
<proteinExistence type="predicted"/>
<dbReference type="InterPro" id="IPR029063">
    <property type="entry name" value="SAM-dependent_MTases_sf"/>
</dbReference>
<dbReference type="Gene3D" id="3.40.50.150">
    <property type="entry name" value="Vaccinia Virus protein VP39"/>
    <property type="match status" value="1"/>
</dbReference>
<feature type="transmembrane region" description="Helical" evidence="1">
    <location>
        <begin position="225"/>
        <end position="243"/>
    </location>
</feature>
<feature type="transmembrane region" description="Helical" evidence="1">
    <location>
        <begin position="775"/>
        <end position="798"/>
    </location>
</feature>
<keyword evidence="1" id="KW-0472">Membrane</keyword>
<sequence>MLTKIVIARPPFFRNVSDGMRNEYIMTDKHNMGKRWYNATGTPIHMLCSLALVSFGMILYEIVLTRIFSVILSYHYVFAILSLAMLGLGMGGFLLKKWCRTTRGPHLYMVTAVTALVAGIITALTLYLSQAAPVSWGNTVTWVILFLPVIPFLFFGMTIASFFQQAPGQSSVLYGFDIVGGALAALAAVPLLNTVPAPQVAFIVVLVVVFASMILAAVEYFNMKIAIFSLIGLLLGAGGIWLAPPRILPIKNDLNKDINRIIYKDSGDGRIVETRWSAFGQTDLVESDLLPGEKIIYIDGAAGTSMYGYQSLLNDSTKLRDLTTNFGQYFPFYFLQKNQKDSALVIGPGGGRDVLVALFGGVSFITAVEVNPELVQIVKDYEDFNGGLYTQLPNVEIVVDEGRSFLRNTSEKYDLLMLALPVTKSSRSINGYALTENYLFTVEAFGDYLGRLTPEGRIIFVTHGKAELYRLLALTLTAFEERGIPVDQAMNHLYTIARHGMPTLIIQKNPFSPEEMKTRHAALHELGFDDGDYFLPFQEQVSRSLALSHDTASTLTWNMFDQTMVNLSKGTLTLDELVNTASLNIEPVRDDNPFFYNFDKELPSPFRQLYGLIILGIGIVIWVVSVKKPSAHVKTGFIRPFARHTKLKWFLMIFLLLGMGFMMLEIALFQKLTLYLGNPVSSTSVLLFSLLLGVGVGSLGSSRITHRLWIAVVISTGAVFALSLAYNYVLEDLMTSAAIVPFRAGLITGLLGVAMGFPFPLALRMMNKHGLGEFTAAMWGANGLASVAGAITAMIIGIEWGFTEVLFIGGVLYLITGLLFTAIRRQI</sequence>
<dbReference type="STRING" id="1194090.SAMN05443144_12641"/>
<dbReference type="Proteomes" id="UP000184041">
    <property type="component" value="Unassembled WGS sequence"/>
</dbReference>
<evidence type="ECO:0008006" key="4">
    <source>
        <dbReference type="Google" id="ProtNLM"/>
    </source>
</evidence>
<dbReference type="AlphaFoldDB" id="A0A1M5JBK8"/>
<dbReference type="InterPro" id="IPR036259">
    <property type="entry name" value="MFS_trans_sf"/>
</dbReference>
<dbReference type="SUPFAM" id="SSF103473">
    <property type="entry name" value="MFS general substrate transporter"/>
    <property type="match status" value="1"/>
</dbReference>
<organism evidence="2 3">
    <name type="scientific">Fodinibius roseus</name>
    <dbReference type="NCBI Taxonomy" id="1194090"/>
    <lineage>
        <taxon>Bacteria</taxon>
        <taxon>Pseudomonadati</taxon>
        <taxon>Balneolota</taxon>
        <taxon>Balneolia</taxon>
        <taxon>Balneolales</taxon>
        <taxon>Balneolaceae</taxon>
        <taxon>Fodinibius</taxon>
    </lineage>
</organism>
<gene>
    <name evidence="2" type="ORF">SAMN05443144_12641</name>
</gene>
<accession>A0A1M5JBK8</accession>
<name>A0A1M5JBK8_9BACT</name>
<reference evidence="2 3" key="1">
    <citation type="submission" date="2016-11" db="EMBL/GenBank/DDBJ databases">
        <authorList>
            <person name="Jaros S."/>
            <person name="Januszkiewicz K."/>
            <person name="Wedrychowicz H."/>
        </authorList>
    </citation>
    <scope>NUCLEOTIDE SEQUENCE [LARGE SCALE GENOMIC DNA]</scope>
    <source>
        <strain evidence="2 3">DSM 21986</strain>
    </source>
</reference>
<keyword evidence="1" id="KW-0812">Transmembrane</keyword>